<keyword evidence="1" id="KW-0472">Membrane</keyword>
<organism evidence="2 3">
    <name type="scientific">Thermosyntropha lipolytica DSM 11003</name>
    <dbReference type="NCBI Taxonomy" id="1123382"/>
    <lineage>
        <taxon>Bacteria</taxon>
        <taxon>Bacillati</taxon>
        <taxon>Bacillota</taxon>
        <taxon>Clostridia</taxon>
        <taxon>Eubacteriales</taxon>
        <taxon>Syntrophomonadaceae</taxon>
        <taxon>Thermosyntropha</taxon>
    </lineage>
</organism>
<feature type="transmembrane region" description="Helical" evidence="1">
    <location>
        <begin position="16"/>
        <end position="35"/>
    </location>
</feature>
<feature type="transmembrane region" description="Helical" evidence="1">
    <location>
        <begin position="47"/>
        <end position="67"/>
    </location>
</feature>
<feature type="transmembrane region" description="Helical" evidence="1">
    <location>
        <begin position="203"/>
        <end position="222"/>
    </location>
</feature>
<keyword evidence="1" id="KW-1133">Transmembrane helix</keyword>
<evidence type="ECO:0000313" key="3">
    <source>
        <dbReference type="Proteomes" id="UP000242329"/>
    </source>
</evidence>
<gene>
    <name evidence="2" type="ORF">SAMN02745221_02167</name>
</gene>
<name>A0A1M5S498_9FIRM</name>
<keyword evidence="3" id="KW-1185">Reference proteome</keyword>
<feature type="transmembrane region" description="Helical" evidence="1">
    <location>
        <begin position="121"/>
        <end position="147"/>
    </location>
</feature>
<proteinExistence type="predicted"/>
<keyword evidence="1" id="KW-0812">Transmembrane</keyword>
<feature type="transmembrane region" description="Helical" evidence="1">
    <location>
        <begin position="168"/>
        <end position="191"/>
    </location>
</feature>
<accession>A0A1M5S498</accession>
<evidence type="ECO:0000256" key="1">
    <source>
        <dbReference type="SAM" id="Phobius"/>
    </source>
</evidence>
<dbReference type="EMBL" id="FQWY01000068">
    <property type="protein sequence ID" value="SHH33452.1"/>
    <property type="molecule type" value="Genomic_DNA"/>
</dbReference>
<dbReference type="Proteomes" id="UP000242329">
    <property type="component" value="Unassembled WGS sequence"/>
</dbReference>
<sequence>MYGATKRYFTWIQSNFANFVLVIVIHFFLSFIPIITGFYDSVMLDFVFWGIYWVFELLWVIIFLNLLNADSVQTIKCQKIFCDSIKIIPRILLGVIVLFGIVAAFMLAILEVINLDPIRQIFLLAVCIFIIIFLFSMVLYVPIIIINKDTGLIEALKISLKLAWSKNNMLFLCFISLIGILSKIISIGFVFPRSYVLFTVSDGIVVAFLLSYIFAVLYYNYLRLDCGS</sequence>
<protein>
    <submittedName>
        <fullName evidence="2">Uncharacterized protein</fullName>
    </submittedName>
</protein>
<dbReference type="AlphaFoldDB" id="A0A1M5S498"/>
<reference evidence="3" key="1">
    <citation type="submission" date="2016-11" db="EMBL/GenBank/DDBJ databases">
        <authorList>
            <person name="Varghese N."/>
            <person name="Submissions S."/>
        </authorList>
    </citation>
    <scope>NUCLEOTIDE SEQUENCE [LARGE SCALE GENOMIC DNA]</scope>
    <source>
        <strain evidence="3">DSM 11003</strain>
    </source>
</reference>
<feature type="transmembrane region" description="Helical" evidence="1">
    <location>
        <begin position="87"/>
        <end position="109"/>
    </location>
</feature>
<evidence type="ECO:0000313" key="2">
    <source>
        <dbReference type="EMBL" id="SHH33452.1"/>
    </source>
</evidence>